<accession>A0ABQ6ICA6</accession>
<dbReference type="InterPro" id="IPR006127">
    <property type="entry name" value="ZnuA-like"/>
</dbReference>
<comment type="caution">
    <text evidence="7">The sequence shown here is derived from an EMBL/GenBank/DDBJ whole genome shotgun (WGS) entry which is preliminary data.</text>
</comment>
<evidence type="ECO:0000256" key="3">
    <source>
        <dbReference type="ARBA" id="ARBA00022723"/>
    </source>
</evidence>
<evidence type="ECO:0008006" key="9">
    <source>
        <dbReference type="Google" id="ProtNLM"/>
    </source>
</evidence>
<dbReference type="InterPro" id="IPR006128">
    <property type="entry name" value="Lipoprotein_PsaA-like"/>
</dbReference>
<evidence type="ECO:0000313" key="7">
    <source>
        <dbReference type="EMBL" id="GMA35454.1"/>
    </source>
</evidence>
<dbReference type="InterPro" id="IPR050492">
    <property type="entry name" value="Bact_metal-bind_prot9"/>
</dbReference>
<comment type="similarity">
    <text evidence="5">Belongs to the bacterial solute-binding protein 9 family.</text>
</comment>
<sequence length="181" mass="19226">MGVMGVALAACAGESGTESAASDDDRPLVLTTFTVLADMASNVAGDDLRVESITKAGAEIHGYEPTPGDIARASEADLILDNGLGLEAWFAQFVESIDAPHVVVSDGIEAIDIAADAYAGQPNPHAWMSPDVAQAYVGAMIDAFAEPRPRQRRRLRTARRRLPGRTARCRRGTRGRPRTGP</sequence>
<keyword evidence="3" id="KW-0479">Metal-binding</keyword>
<keyword evidence="2 5" id="KW-0813">Transport</keyword>
<feature type="compositionally biased region" description="Basic residues" evidence="6">
    <location>
        <begin position="150"/>
        <end position="181"/>
    </location>
</feature>
<dbReference type="Proteomes" id="UP001157125">
    <property type="component" value="Unassembled WGS sequence"/>
</dbReference>
<evidence type="ECO:0000256" key="1">
    <source>
        <dbReference type="ARBA" id="ARBA00004196"/>
    </source>
</evidence>
<keyword evidence="8" id="KW-1185">Reference proteome</keyword>
<dbReference type="PANTHER" id="PTHR42953:SF1">
    <property type="entry name" value="METAL-BINDING PROTEIN HI_0362-RELATED"/>
    <property type="match status" value="1"/>
</dbReference>
<name>A0ABQ6ICA6_9MICO</name>
<proteinExistence type="inferred from homology"/>
<dbReference type="EMBL" id="BSUN01000001">
    <property type="protein sequence ID" value="GMA35454.1"/>
    <property type="molecule type" value="Genomic_DNA"/>
</dbReference>
<dbReference type="Gene3D" id="3.40.50.1980">
    <property type="entry name" value="Nitrogenase molybdenum iron protein domain"/>
    <property type="match status" value="1"/>
</dbReference>
<organism evidence="7 8">
    <name type="scientific">Demequina litorisediminis</name>
    <dbReference type="NCBI Taxonomy" id="1849022"/>
    <lineage>
        <taxon>Bacteria</taxon>
        <taxon>Bacillati</taxon>
        <taxon>Actinomycetota</taxon>
        <taxon>Actinomycetes</taxon>
        <taxon>Micrococcales</taxon>
        <taxon>Demequinaceae</taxon>
        <taxon>Demequina</taxon>
    </lineage>
</organism>
<protein>
    <recommendedName>
        <fullName evidence="9">Periplasmic iron-binding protein</fullName>
    </recommendedName>
</protein>
<evidence type="ECO:0000256" key="6">
    <source>
        <dbReference type="SAM" id="MobiDB-lite"/>
    </source>
</evidence>
<gene>
    <name evidence="7" type="ORF">GCM10025876_16580</name>
</gene>
<comment type="subcellular location">
    <subcellularLocation>
        <location evidence="1">Cell envelope</location>
    </subcellularLocation>
</comment>
<evidence type="ECO:0000313" key="8">
    <source>
        <dbReference type="Proteomes" id="UP001157125"/>
    </source>
</evidence>
<evidence type="ECO:0000256" key="4">
    <source>
        <dbReference type="ARBA" id="ARBA00022729"/>
    </source>
</evidence>
<dbReference type="Pfam" id="PF01297">
    <property type="entry name" value="ZnuA"/>
    <property type="match status" value="1"/>
</dbReference>
<dbReference type="PRINTS" id="PR00691">
    <property type="entry name" value="ADHESINB"/>
</dbReference>
<dbReference type="PRINTS" id="PR00690">
    <property type="entry name" value="ADHESNFAMILY"/>
</dbReference>
<dbReference type="SUPFAM" id="SSF53807">
    <property type="entry name" value="Helical backbone' metal receptor"/>
    <property type="match status" value="1"/>
</dbReference>
<dbReference type="InterPro" id="IPR006129">
    <property type="entry name" value="AdhesinB"/>
</dbReference>
<evidence type="ECO:0000256" key="2">
    <source>
        <dbReference type="ARBA" id="ARBA00022448"/>
    </source>
</evidence>
<keyword evidence="4" id="KW-0732">Signal</keyword>
<evidence type="ECO:0000256" key="5">
    <source>
        <dbReference type="RuleBase" id="RU003512"/>
    </source>
</evidence>
<dbReference type="PANTHER" id="PTHR42953">
    <property type="entry name" value="HIGH-AFFINITY ZINC UPTAKE SYSTEM PROTEIN ZNUA-RELATED"/>
    <property type="match status" value="1"/>
</dbReference>
<reference evidence="8" key="1">
    <citation type="journal article" date="2019" name="Int. J. Syst. Evol. Microbiol.">
        <title>The Global Catalogue of Microorganisms (GCM) 10K type strain sequencing project: providing services to taxonomists for standard genome sequencing and annotation.</title>
        <authorList>
            <consortium name="The Broad Institute Genomics Platform"/>
            <consortium name="The Broad Institute Genome Sequencing Center for Infectious Disease"/>
            <person name="Wu L."/>
            <person name="Ma J."/>
        </authorList>
    </citation>
    <scope>NUCLEOTIDE SEQUENCE [LARGE SCALE GENOMIC DNA]</scope>
    <source>
        <strain evidence="8">NBRC 112299</strain>
    </source>
</reference>
<feature type="region of interest" description="Disordered" evidence="6">
    <location>
        <begin position="148"/>
        <end position="181"/>
    </location>
</feature>